<dbReference type="InterPro" id="IPR023228">
    <property type="entry name" value="SAM_OH_AdoTrfase_N_sf"/>
</dbReference>
<dbReference type="SUPFAM" id="SSF101852">
    <property type="entry name" value="Bacterial fluorinating enzyme, C-terminal domain"/>
    <property type="match status" value="1"/>
</dbReference>
<evidence type="ECO:0008006" key="8">
    <source>
        <dbReference type="Google" id="ProtNLM"/>
    </source>
</evidence>
<dbReference type="PIRSF" id="PIRSF006779">
    <property type="entry name" value="UCP006779"/>
    <property type="match status" value="1"/>
</dbReference>
<dbReference type="RefSeq" id="WP_015443348.1">
    <property type="nucleotide sequence ID" value="NC_020520.1"/>
</dbReference>
<feature type="domain" description="S-adenosyl-l-methionine hydroxide adenosyltransferase C-terminal" evidence="5">
    <location>
        <begin position="181"/>
        <end position="272"/>
    </location>
</feature>
<sequence>MARRYDTISFLSDYGTDDEFVGVVKSVIRDLAPHATVIDLTHGVAPFDVRAGSLALARCISYVASGVVVAAVDPGVGTERRGVAIEVAGGEGVLVGPDNGVLAPAVAMAGGAGRAISLTNEEYQLVAPGATFDGRDVFAPAAAHLCNGVDLAELGDPVDADLLMPGVVPLPQADDEKVIAQVLWVDRFGNAQLNVGVDDLAATFGDRVSVRFSAPTDPSGGTTRSAQRVSSFAAVSTGAVGLVVDANGMLSVVMNQRSAAADLGVDVGDQVTLTPASDEDEAPAAQAVTIGPTPSR</sequence>
<keyword evidence="1" id="KW-0949">S-adenosyl-L-methionine</keyword>
<dbReference type="OrthoDB" id="9792195at2"/>
<evidence type="ECO:0000313" key="6">
    <source>
        <dbReference type="EMBL" id="BAN04101.1"/>
    </source>
</evidence>
<evidence type="ECO:0000256" key="1">
    <source>
        <dbReference type="ARBA" id="ARBA00022691"/>
    </source>
</evidence>
<evidence type="ECO:0000313" key="7">
    <source>
        <dbReference type="Proteomes" id="UP000011863"/>
    </source>
</evidence>
<dbReference type="PANTHER" id="PTHR35092:SF1">
    <property type="entry name" value="CHLORINASE MJ1651"/>
    <property type="match status" value="1"/>
</dbReference>
<dbReference type="SUPFAM" id="SSF102522">
    <property type="entry name" value="Bacterial fluorinating enzyme, N-terminal domain"/>
    <property type="match status" value="1"/>
</dbReference>
<reference evidence="6 7" key="1">
    <citation type="journal article" date="2013" name="Int. J. Syst. Evol. Microbiol.">
        <title>Ilumatobacter nonamiense sp. nov. and Ilumatobacter coccineum sp. nov., isolated from seashore sand.</title>
        <authorList>
            <person name="Matsumoto A."/>
            <person name="Kasai H."/>
            <person name="Matsuo Y."/>
            <person name="Shizuri Y."/>
            <person name="Ichikawa N."/>
            <person name="Fujita N."/>
            <person name="Omura S."/>
            <person name="Takahashi Y."/>
        </authorList>
    </citation>
    <scope>NUCLEOTIDE SEQUENCE [LARGE SCALE GENOMIC DNA]</scope>
    <source>
        <strain evidence="7">NBRC 103263 / KCTC 29153 / YM16-304</strain>
    </source>
</reference>
<evidence type="ECO:0000256" key="3">
    <source>
        <dbReference type="SAM" id="MobiDB-lite"/>
    </source>
</evidence>
<evidence type="ECO:0000259" key="5">
    <source>
        <dbReference type="Pfam" id="PF20257"/>
    </source>
</evidence>
<protein>
    <recommendedName>
        <fullName evidence="8">SAM-dependent chlorinase/fluorinase</fullName>
    </recommendedName>
</protein>
<gene>
    <name evidence="6" type="ORF">YM304_37870</name>
</gene>
<dbReference type="AlphaFoldDB" id="A0A6C7ECA0"/>
<feature type="region of interest" description="Disordered" evidence="3">
    <location>
        <begin position="274"/>
        <end position="296"/>
    </location>
</feature>
<keyword evidence="7" id="KW-1185">Reference proteome</keyword>
<dbReference type="Proteomes" id="UP000011863">
    <property type="component" value="Chromosome"/>
</dbReference>
<dbReference type="PANTHER" id="PTHR35092">
    <property type="entry name" value="CHLORINASE MJ1651"/>
    <property type="match status" value="1"/>
</dbReference>
<dbReference type="InterPro" id="IPR023227">
    <property type="entry name" value="SAM_OH_AdoTrfase_C_sf"/>
</dbReference>
<feature type="domain" description="S-adenosyl-l-methionine hydroxide adenosyltransferase N-terminal" evidence="4">
    <location>
        <begin position="8"/>
        <end position="155"/>
    </location>
</feature>
<comment type="similarity">
    <text evidence="2">Belongs to the SAM hydrolase / SAM-dependent halogenase family.</text>
</comment>
<evidence type="ECO:0000259" key="4">
    <source>
        <dbReference type="Pfam" id="PF01887"/>
    </source>
</evidence>
<proteinExistence type="inferred from homology"/>
<dbReference type="InterPro" id="IPR002747">
    <property type="entry name" value="SAM_OH_AdoTrfase"/>
</dbReference>
<dbReference type="InterPro" id="IPR046470">
    <property type="entry name" value="SAM_HAT_C"/>
</dbReference>
<dbReference type="KEGG" id="aym:YM304_37870"/>
<dbReference type="InterPro" id="IPR046469">
    <property type="entry name" value="SAM_HAT_N"/>
</dbReference>
<dbReference type="EMBL" id="AP012057">
    <property type="protein sequence ID" value="BAN04101.1"/>
    <property type="molecule type" value="Genomic_DNA"/>
</dbReference>
<organism evidence="6 7">
    <name type="scientific">Ilumatobacter coccineus (strain NBRC 103263 / KCTC 29153 / YM16-304)</name>
    <dbReference type="NCBI Taxonomy" id="1313172"/>
    <lineage>
        <taxon>Bacteria</taxon>
        <taxon>Bacillati</taxon>
        <taxon>Actinomycetota</taxon>
        <taxon>Acidimicrobiia</taxon>
        <taxon>Acidimicrobiales</taxon>
        <taxon>Ilumatobacteraceae</taxon>
        <taxon>Ilumatobacter</taxon>
    </lineage>
</organism>
<dbReference type="Pfam" id="PF01887">
    <property type="entry name" value="SAM_HAT_N"/>
    <property type="match status" value="1"/>
</dbReference>
<evidence type="ECO:0000256" key="2">
    <source>
        <dbReference type="ARBA" id="ARBA00024035"/>
    </source>
</evidence>
<name>A0A6C7ECA0_ILUCY</name>
<accession>A0A6C7ECA0</accession>
<dbReference type="Gene3D" id="3.40.50.10790">
    <property type="entry name" value="S-adenosyl-l-methionine hydroxide adenosyltransferase, N-terminal"/>
    <property type="match status" value="1"/>
</dbReference>
<dbReference type="Gene3D" id="2.40.30.90">
    <property type="entry name" value="Bacterial fluorinating enzyme like"/>
    <property type="match status" value="1"/>
</dbReference>
<dbReference type="Pfam" id="PF20257">
    <property type="entry name" value="SAM_HAT_C"/>
    <property type="match status" value="1"/>
</dbReference>